<gene>
    <name evidence="2" type="ORF">EK21DRAFT_114303</name>
</gene>
<dbReference type="EMBL" id="ML978219">
    <property type="protein sequence ID" value="KAF2027954.1"/>
    <property type="molecule type" value="Genomic_DNA"/>
</dbReference>
<dbReference type="Pfam" id="PF00646">
    <property type="entry name" value="F-box"/>
    <property type="match status" value="1"/>
</dbReference>
<organism evidence="2 3">
    <name type="scientific">Setomelanomma holmii</name>
    <dbReference type="NCBI Taxonomy" id="210430"/>
    <lineage>
        <taxon>Eukaryota</taxon>
        <taxon>Fungi</taxon>
        <taxon>Dikarya</taxon>
        <taxon>Ascomycota</taxon>
        <taxon>Pezizomycotina</taxon>
        <taxon>Dothideomycetes</taxon>
        <taxon>Pleosporomycetidae</taxon>
        <taxon>Pleosporales</taxon>
        <taxon>Pleosporineae</taxon>
        <taxon>Phaeosphaeriaceae</taxon>
        <taxon>Setomelanomma</taxon>
    </lineage>
</organism>
<evidence type="ECO:0000259" key="1">
    <source>
        <dbReference type="PROSITE" id="PS50181"/>
    </source>
</evidence>
<accession>A0A9P4H676</accession>
<sequence length="278" mass="30840">MDLAQVQRNTVTELSKHIAAASIIEARCPLDHGKHYATPLSGVRLGTLNILPAEPQHLVLSHVDIATLFTFRQVNQSAMRLVNTMTNYKKAVLSAPSALRMAIAIGVHHNYTISVLFRALCDRHCADCGKLTHFLDVVTLRRICLSLNGRCDSRLPPVNTAKELPASLPSIDDTKLTSLYETCTKFTPIPGRYTMQRKFRRCETRVTELIPRHSVFFDSNGVPEFKTALLNASAIPPQWGLSDGLPLKNVLLKSMTAVLAPWLKKASMKAEMGVWCPI</sequence>
<name>A0A9P4H676_9PLEO</name>
<evidence type="ECO:0000313" key="2">
    <source>
        <dbReference type="EMBL" id="KAF2027954.1"/>
    </source>
</evidence>
<dbReference type="AlphaFoldDB" id="A0A9P4H676"/>
<protein>
    <recommendedName>
        <fullName evidence="1">F-box domain-containing protein</fullName>
    </recommendedName>
</protein>
<dbReference type="Proteomes" id="UP000799777">
    <property type="component" value="Unassembled WGS sequence"/>
</dbReference>
<dbReference type="InterPro" id="IPR001810">
    <property type="entry name" value="F-box_dom"/>
</dbReference>
<dbReference type="PROSITE" id="PS50181">
    <property type="entry name" value="FBOX"/>
    <property type="match status" value="1"/>
</dbReference>
<feature type="domain" description="F-box" evidence="1">
    <location>
        <begin position="45"/>
        <end position="91"/>
    </location>
</feature>
<proteinExistence type="predicted"/>
<evidence type="ECO:0000313" key="3">
    <source>
        <dbReference type="Proteomes" id="UP000799777"/>
    </source>
</evidence>
<reference evidence="2" key="1">
    <citation type="journal article" date="2020" name="Stud. Mycol.">
        <title>101 Dothideomycetes genomes: a test case for predicting lifestyles and emergence of pathogens.</title>
        <authorList>
            <person name="Haridas S."/>
            <person name="Albert R."/>
            <person name="Binder M."/>
            <person name="Bloem J."/>
            <person name="Labutti K."/>
            <person name="Salamov A."/>
            <person name="Andreopoulos B."/>
            <person name="Baker S."/>
            <person name="Barry K."/>
            <person name="Bills G."/>
            <person name="Bluhm B."/>
            <person name="Cannon C."/>
            <person name="Castanera R."/>
            <person name="Culley D."/>
            <person name="Daum C."/>
            <person name="Ezra D."/>
            <person name="Gonzalez J."/>
            <person name="Henrissat B."/>
            <person name="Kuo A."/>
            <person name="Liang C."/>
            <person name="Lipzen A."/>
            <person name="Lutzoni F."/>
            <person name="Magnuson J."/>
            <person name="Mondo S."/>
            <person name="Nolan M."/>
            <person name="Ohm R."/>
            <person name="Pangilinan J."/>
            <person name="Park H.-J."/>
            <person name="Ramirez L."/>
            <person name="Alfaro M."/>
            <person name="Sun H."/>
            <person name="Tritt A."/>
            <person name="Yoshinaga Y."/>
            <person name="Zwiers L.-H."/>
            <person name="Turgeon B."/>
            <person name="Goodwin S."/>
            <person name="Spatafora J."/>
            <person name="Crous P."/>
            <person name="Grigoriev I."/>
        </authorList>
    </citation>
    <scope>NUCLEOTIDE SEQUENCE</scope>
    <source>
        <strain evidence="2">CBS 110217</strain>
    </source>
</reference>
<keyword evidence="3" id="KW-1185">Reference proteome</keyword>
<comment type="caution">
    <text evidence="2">The sequence shown here is derived from an EMBL/GenBank/DDBJ whole genome shotgun (WGS) entry which is preliminary data.</text>
</comment>
<dbReference type="OrthoDB" id="3792830at2759"/>